<dbReference type="CDD" id="cd17470">
    <property type="entry name" value="T3SS_Flik_C"/>
    <property type="match status" value="1"/>
</dbReference>
<evidence type="ECO:0000313" key="4">
    <source>
        <dbReference type="Proteomes" id="UP000182063"/>
    </source>
</evidence>
<evidence type="ECO:0000259" key="2">
    <source>
        <dbReference type="Pfam" id="PF02120"/>
    </source>
</evidence>
<dbReference type="InterPro" id="IPR038610">
    <property type="entry name" value="FliK-like_C_sf"/>
</dbReference>
<dbReference type="InterPro" id="IPR021136">
    <property type="entry name" value="Flagellar_hook_control-like_C"/>
</dbReference>
<accession>A0A1L3ZYU1</accession>
<dbReference type="Proteomes" id="UP000182063">
    <property type="component" value="Chromosome"/>
</dbReference>
<feature type="region of interest" description="Disordered" evidence="1">
    <location>
        <begin position="161"/>
        <end position="317"/>
    </location>
</feature>
<dbReference type="Pfam" id="PF02120">
    <property type="entry name" value="Flg_hook"/>
    <property type="match status" value="1"/>
</dbReference>
<feature type="region of interest" description="Disordered" evidence="1">
    <location>
        <begin position="412"/>
        <end position="441"/>
    </location>
</feature>
<feature type="compositionally biased region" description="Acidic residues" evidence="1">
    <location>
        <begin position="119"/>
        <end position="130"/>
    </location>
</feature>
<dbReference type="AlphaFoldDB" id="A0A1L3ZYU1"/>
<dbReference type="OrthoDB" id="7586319at2"/>
<feature type="domain" description="Flagellar hook-length control protein-like C-terminal" evidence="2">
    <location>
        <begin position="348"/>
        <end position="422"/>
    </location>
</feature>
<feature type="compositionally biased region" description="Low complexity" evidence="1">
    <location>
        <begin position="300"/>
        <end position="317"/>
    </location>
</feature>
<dbReference type="STRING" id="1921510.BSL82_17180"/>
<dbReference type="EMBL" id="CP018221">
    <property type="protein sequence ID" value="API60798.1"/>
    <property type="molecule type" value="Genomic_DNA"/>
</dbReference>
<feature type="region of interest" description="Disordered" evidence="1">
    <location>
        <begin position="41"/>
        <end position="78"/>
    </location>
</feature>
<dbReference type="KEGG" id="sphj:BSL82_17180"/>
<dbReference type="PANTHER" id="PTHR37533:SF2">
    <property type="entry name" value="FLAGELLAR HOOK-LENGTH CONTROL PROTEIN"/>
    <property type="match status" value="1"/>
</dbReference>
<name>A0A1L3ZYU1_9SPHN</name>
<feature type="compositionally biased region" description="Basic and acidic residues" evidence="1">
    <location>
        <begin position="256"/>
        <end position="267"/>
    </location>
</feature>
<evidence type="ECO:0000256" key="1">
    <source>
        <dbReference type="SAM" id="MobiDB-lite"/>
    </source>
</evidence>
<evidence type="ECO:0000313" key="3">
    <source>
        <dbReference type="EMBL" id="API60798.1"/>
    </source>
</evidence>
<feature type="compositionally biased region" description="Low complexity" evidence="1">
    <location>
        <begin position="182"/>
        <end position="193"/>
    </location>
</feature>
<keyword evidence="4" id="KW-1185">Reference proteome</keyword>
<dbReference type="InterPro" id="IPR052563">
    <property type="entry name" value="FliK"/>
</dbReference>
<dbReference type="PANTHER" id="PTHR37533">
    <property type="entry name" value="FLAGELLAR HOOK-LENGTH CONTROL PROTEIN"/>
    <property type="match status" value="1"/>
</dbReference>
<feature type="region of interest" description="Disordered" evidence="1">
    <location>
        <begin position="94"/>
        <end position="144"/>
    </location>
</feature>
<proteinExistence type="predicted"/>
<organism evidence="3 4">
    <name type="scientific">Tardibacter chloracetimidivorans</name>
    <dbReference type="NCBI Taxonomy" id="1921510"/>
    <lineage>
        <taxon>Bacteria</taxon>
        <taxon>Pseudomonadati</taxon>
        <taxon>Pseudomonadota</taxon>
        <taxon>Alphaproteobacteria</taxon>
        <taxon>Sphingomonadales</taxon>
        <taxon>Sphingomonadaceae</taxon>
        <taxon>Tardibacter</taxon>
    </lineage>
</organism>
<feature type="compositionally biased region" description="Low complexity" evidence="1">
    <location>
        <begin position="102"/>
        <end position="116"/>
    </location>
</feature>
<sequence>MGIEATGLGDIFTTPELSSETASRAAGQDFSSFLKALGVFPQPHVGEPTAAVGKPTPEAESGDAIPPTPALDESDGEPPMFVKIAEQLAVAVRGGEAKPQKAAALPFPPEASAAAPEITDGEAAPDADTETDQKPAPDANISAIAPDTGQAAPVIGVAPPMQAAAAPADEPSSPQPVPAVRTDTAADLPPADAGEAVVPPVASSLPTAMPVQKGEGRPAAKAPDAAHPVHGEPAGGRILPELPEAASDQAQLARGEGNRAESAKADEAAATPVPPAPDQGRSHATVAGAERHLLTTPSGQTPSVAAPAPSVTPQQASHQQVMDDLLVGNAVEDQWVDRLSHDVQALIASDNREARLHLRPRELGDLSIKLEMQDGQAKVHFTVETAAAQSLIGDATPRLQAMLENRGVKLEQASVDVGGGSDREGQGRQQDAPPFMAKAPPSALAAAVRRTARLTAFERYA</sequence>
<reference evidence="4" key="1">
    <citation type="submission" date="2016-11" db="EMBL/GenBank/DDBJ databases">
        <title>Complete Genome Sequence of alachlor-degrading Sphingomonas sp. strain JJ-A5.</title>
        <authorList>
            <person name="Lee H."/>
            <person name="Ka J.-O."/>
        </authorList>
    </citation>
    <scope>NUCLEOTIDE SEQUENCE [LARGE SCALE GENOMIC DNA]</scope>
    <source>
        <strain evidence="4">JJ-A5</strain>
    </source>
</reference>
<dbReference type="RefSeq" id="WP_072598456.1">
    <property type="nucleotide sequence ID" value="NZ_CP018221.1"/>
</dbReference>
<dbReference type="Gene3D" id="3.30.750.140">
    <property type="match status" value="1"/>
</dbReference>
<feature type="compositionally biased region" description="Low complexity" evidence="1">
    <location>
        <begin position="161"/>
        <end position="172"/>
    </location>
</feature>
<protein>
    <recommendedName>
        <fullName evidence="2">Flagellar hook-length control protein-like C-terminal domain-containing protein</fullName>
    </recommendedName>
</protein>
<gene>
    <name evidence="3" type="ORF">BSL82_17180</name>
</gene>